<sequence length="87" mass="9644">MKSMLMTWRESMARLAALRQLRQSIEALEDYPSDSRESMLASLGQVIREEEEAASGLERKLDQALLRAEGQVESSSGPSVPGRLPNP</sequence>
<dbReference type="EMBL" id="WSEL01000009">
    <property type="protein sequence ID" value="MVQ32472.1"/>
    <property type="molecule type" value="Genomic_DNA"/>
</dbReference>
<evidence type="ECO:0000313" key="4">
    <source>
        <dbReference type="Proteomes" id="UP000469385"/>
    </source>
</evidence>
<evidence type="ECO:0000256" key="2">
    <source>
        <dbReference type="SAM" id="MobiDB-lite"/>
    </source>
</evidence>
<dbReference type="Proteomes" id="UP000469385">
    <property type="component" value="Unassembled WGS sequence"/>
</dbReference>
<dbReference type="RefSeq" id="WP_157400426.1">
    <property type="nucleotide sequence ID" value="NZ_WSEL01000009.1"/>
</dbReference>
<comment type="caution">
    <text evidence="3">The sequence shown here is derived from an EMBL/GenBank/DDBJ whole genome shotgun (WGS) entry which is preliminary data.</text>
</comment>
<evidence type="ECO:0000313" key="3">
    <source>
        <dbReference type="EMBL" id="MVQ32472.1"/>
    </source>
</evidence>
<reference evidence="3 4" key="1">
    <citation type="submission" date="2019-12" db="EMBL/GenBank/DDBJ databases">
        <authorList>
            <person name="Huq M.A."/>
        </authorList>
    </citation>
    <scope>NUCLEOTIDE SEQUENCE [LARGE SCALE GENOMIC DNA]</scope>
    <source>
        <strain evidence="3 4">MAH-25</strain>
    </source>
</reference>
<gene>
    <name evidence="3" type="ORF">GON04_23655</name>
</gene>
<name>A0A6N8J0X6_9BURK</name>
<keyword evidence="1" id="KW-0175">Coiled coil</keyword>
<feature type="coiled-coil region" evidence="1">
    <location>
        <begin position="40"/>
        <end position="67"/>
    </location>
</feature>
<organism evidence="3 4">
    <name type="scientific">Ramlibacter pinisoli</name>
    <dbReference type="NCBI Taxonomy" id="2682844"/>
    <lineage>
        <taxon>Bacteria</taxon>
        <taxon>Pseudomonadati</taxon>
        <taxon>Pseudomonadota</taxon>
        <taxon>Betaproteobacteria</taxon>
        <taxon>Burkholderiales</taxon>
        <taxon>Comamonadaceae</taxon>
        <taxon>Ramlibacter</taxon>
    </lineage>
</organism>
<feature type="region of interest" description="Disordered" evidence="2">
    <location>
        <begin position="67"/>
        <end position="87"/>
    </location>
</feature>
<accession>A0A6N8J0X6</accession>
<keyword evidence="4" id="KW-1185">Reference proteome</keyword>
<dbReference type="AlphaFoldDB" id="A0A6N8J0X6"/>
<protein>
    <submittedName>
        <fullName evidence="3">Uncharacterized protein</fullName>
    </submittedName>
</protein>
<evidence type="ECO:0000256" key="1">
    <source>
        <dbReference type="SAM" id="Coils"/>
    </source>
</evidence>
<proteinExistence type="predicted"/>